<sequence>AQARVREVLREEEAEKEADKQVLATVSELNLEGLNIPSGILESGRKSFTLRNPMPEDGAKYGAIEIMFYPHNAGYRVKGVQAKTVPENVALAKDNSWSLRMRKF</sequence>
<reference evidence="1 2" key="1">
    <citation type="submission" date="2024-02" db="EMBL/GenBank/DDBJ databases">
        <authorList>
            <person name="Chen Y."/>
            <person name="Shah S."/>
            <person name="Dougan E. K."/>
            <person name="Thang M."/>
            <person name="Chan C."/>
        </authorList>
    </citation>
    <scope>NUCLEOTIDE SEQUENCE [LARGE SCALE GENOMIC DNA]</scope>
</reference>
<accession>A0ABP0L405</accession>
<comment type="caution">
    <text evidence="1">The sequence shown here is derived from an EMBL/GenBank/DDBJ whole genome shotgun (WGS) entry which is preliminary data.</text>
</comment>
<dbReference type="EMBL" id="CAXAMM010014481">
    <property type="protein sequence ID" value="CAK9033898.1"/>
    <property type="molecule type" value="Genomic_DNA"/>
</dbReference>
<name>A0ABP0L405_9DINO</name>
<protein>
    <recommendedName>
        <fullName evidence="3">FACT complex subunit</fullName>
    </recommendedName>
</protein>
<organism evidence="1 2">
    <name type="scientific">Durusdinium trenchii</name>
    <dbReference type="NCBI Taxonomy" id="1381693"/>
    <lineage>
        <taxon>Eukaryota</taxon>
        <taxon>Sar</taxon>
        <taxon>Alveolata</taxon>
        <taxon>Dinophyceae</taxon>
        <taxon>Suessiales</taxon>
        <taxon>Symbiodiniaceae</taxon>
        <taxon>Durusdinium</taxon>
    </lineage>
</organism>
<feature type="non-terminal residue" evidence="1">
    <location>
        <position position="104"/>
    </location>
</feature>
<keyword evidence="2" id="KW-1185">Reference proteome</keyword>
<dbReference type="Proteomes" id="UP001642464">
    <property type="component" value="Unassembled WGS sequence"/>
</dbReference>
<gene>
    <name evidence="1" type="ORF">SCF082_LOCUS20676</name>
</gene>
<proteinExistence type="predicted"/>
<evidence type="ECO:0000313" key="2">
    <source>
        <dbReference type="Proteomes" id="UP001642464"/>
    </source>
</evidence>
<evidence type="ECO:0008006" key="3">
    <source>
        <dbReference type="Google" id="ProtNLM"/>
    </source>
</evidence>
<feature type="non-terminal residue" evidence="1">
    <location>
        <position position="1"/>
    </location>
</feature>
<evidence type="ECO:0000313" key="1">
    <source>
        <dbReference type="EMBL" id="CAK9033898.1"/>
    </source>
</evidence>